<dbReference type="Gene3D" id="1.10.3210.10">
    <property type="entry name" value="Hypothetical protein af1432"/>
    <property type="match status" value="1"/>
</dbReference>
<proteinExistence type="inferred from homology"/>
<dbReference type="CDD" id="cd00077">
    <property type="entry name" value="HDc"/>
    <property type="match status" value="1"/>
</dbReference>
<dbReference type="InterPro" id="IPR043519">
    <property type="entry name" value="NT_sf"/>
</dbReference>
<dbReference type="EMBL" id="FNXT01001050">
    <property type="protein sequence ID" value="SZX71424.1"/>
    <property type="molecule type" value="Genomic_DNA"/>
</dbReference>
<evidence type="ECO:0000313" key="5">
    <source>
        <dbReference type="EMBL" id="SZX71424.1"/>
    </source>
</evidence>
<dbReference type="InterPro" id="IPR007685">
    <property type="entry name" value="RelA_SpoT"/>
</dbReference>
<dbReference type="PANTHER" id="PTHR21262">
    <property type="entry name" value="GUANOSINE-3',5'-BIS DIPHOSPHATE 3'-PYROPHOSPHOHYDROLASE"/>
    <property type="match status" value="1"/>
</dbReference>
<sequence length="929" mass="95700">MVYNVQLSSSPSSAAWASSPPAKSPSLPIARRLSKSLPLGAQDAAPEVQRRTSNDAVGSRSKFSFSHSFSKPSNTPAASMASGSVTSFAKPPAGPSACAKVQVGFAPSLAVPSDAGAASGLASPGRRATKSSLLSRALLDTPTISSELYGAAAPTQAFSALQVLTMPDATEAVDMAPLLKLQELHSVFRASNVTAAYALAARAHAGQMRKSGESVLAHCCAAALILAELGLPEDAVAAGLLHDVLCDTPMQQWQLEQALPASVVSLVSKVSQLNQLSQAYRDNTHSLEAEAMLDMLTGMDDVTALLIKLADRLHNMRTIGALPRCKQVRMASETLDVFAVLANRLGAWAIKAELEDLSFKTLNPEEYQMVADAVAARAATAAAGAEDGSGSSPGSLASGIDELTAALSAAGLQVVDVSGRVKNVYGVWKKVQKALRGGTRNRGSAAEAAAAVSAAGGLSSGSSSDGEELASSPLSPAAAAAASGIGCASSEQRAAELREAVNRVYDIQALRVVVPHKHDCYAAMRVVQDLWTALPGRLKDYIRQRKANGYQSLHLTVRDGRGQPLEVQIRTPKMHYIAEYGFAAHWRYKERLGRQDLWLDRLVQWKKWVASEKLGIVDRKLRPSGSPGAAGGDAALAGLATRLGLEAGAGGDVSASLPVGEGGSGSTAASEGVPLRSISAGDAVAAELADLMQREAAAAFADVPARSSGAFFSPFADAAAAAASASAADEKFAARFRMQPISEAEVDQHGASVMISGPRGVAIAQLPARCTVAQLLGSREVLEQLRRTGSGGLSSALRGGSSISSALAAVASSSSSSCRLAVNGVVVMPSQAEQVVLRSGDQLQLLEEPPLLPLLGLSGEPGLGGLASDMAAEPLQRIGSGGLPSVMADAGESLQLFVPGQREAMEVALQQKLAVGASRVPARASALVS</sequence>
<keyword evidence="7" id="KW-1185">Reference proteome</keyword>
<dbReference type="SMART" id="SM00954">
    <property type="entry name" value="RelA_SpoT"/>
    <property type="match status" value="1"/>
</dbReference>
<evidence type="ECO:0000313" key="6">
    <source>
        <dbReference type="EMBL" id="SZX73446.1"/>
    </source>
</evidence>
<feature type="compositionally biased region" description="Polar residues" evidence="2">
    <location>
        <begin position="74"/>
        <end position="86"/>
    </location>
</feature>
<dbReference type="Proteomes" id="UP000256970">
    <property type="component" value="Unassembled WGS sequence"/>
</dbReference>
<accession>A0A383W319</accession>
<dbReference type="InterPro" id="IPR003607">
    <property type="entry name" value="HD/PDEase_dom"/>
</dbReference>
<dbReference type="CDD" id="cd05399">
    <property type="entry name" value="NT_Rel-Spo_like"/>
    <property type="match status" value="1"/>
</dbReference>
<dbReference type="SUPFAM" id="SSF109604">
    <property type="entry name" value="HD-domain/PDEase-like"/>
    <property type="match status" value="1"/>
</dbReference>
<evidence type="ECO:0000259" key="3">
    <source>
        <dbReference type="SMART" id="SM00471"/>
    </source>
</evidence>
<dbReference type="SMART" id="SM00471">
    <property type="entry name" value="HDc"/>
    <property type="match status" value="1"/>
</dbReference>
<dbReference type="GO" id="GO:0009507">
    <property type="term" value="C:chloroplast"/>
    <property type="evidence" value="ECO:0007669"/>
    <property type="project" value="TreeGrafter"/>
</dbReference>
<dbReference type="Pfam" id="PF13328">
    <property type="entry name" value="HD_4"/>
    <property type="match status" value="1"/>
</dbReference>
<dbReference type="Gene3D" id="3.30.460.10">
    <property type="entry name" value="Beta Polymerase, domain 2"/>
    <property type="match status" value="1"/>
</dbReference>
<dbReference type="FunFam" id="1.10.3210.10:FF:000001">
    <property type="entry name" value="GTP pyrophosphokinase RelA"/>
    <property type="match status" value="1"/>
</dbReference>
<dbReference type="STRING" id="3088.A0A383W319"/>
<evidence type="ECO:0000256" key="2">
    <source>
        <dbReference type="SAM" id="MobiDB-lite"/>
    </source>
</evidence>
<feature type="compositionally biased region" description="Low complexity" evidence="2">
    <location>
        <begin position="8"/>
        <end position="30"/>
    </location>
</feature>
<dbReference type="EMBL" id="FNXT01001192">
    <property type="protein sequence ID" value="SZX73446.1"/>
    <property type="molecule type" value="Genomic_DNA"/>
</dbReference>
<organism evidence="5 7">
    <name type="scientific">Tetradesmus obliquus</name>
    <name type="common">Green alga</name>
    <name type="synonym">Acutodesmus obliquus</name>
    <dbReference type="NCBI Taxonomy" id="3088"/>
    <lineage>
        <taxon>Eukaryota</taxon>
        <taxon>Viridiplantae</taxon>
        <taxon>Chlorophyta</taxon>
        <taxon>core chlorophytes</taxon>
        <taxon>Chlorophyceae</taxon>
        <taxon>CS clade</taxon>
        <taxon>Sphaeropleales</taxon>
        <taxon>Scenedesmaceae</taxon>
        <taxon>Tetradesmus</taxon>
    </lineage>
</organism>
<feature type="region of interest" description="Disordered" evidence="2">
    <location>
        <begin position="1"/>
        <end position="86"/>
    </location>
</feature>
<feature type="domain" description="HD/PDEase" evidence="3">
    <location>
        <begin position="211"/>
        <end position="325"/>
    </location>
</feature>
<evidence type="ECO:0000256" key="1">
    <source>
        <dbReference type="ARBA" id="ARBA00007476"/>
    </source>
</evidence>
<name>A0A383W319_TETOB</name>
<dbReference type="Pfam" id="PF04607">
    <property type="entry name" value="RelA_SpoT"/>
    <property type="match status" value="1"/>
</dbReference>
<reference evidence="5 7" key="1">
    <citation type="submission" date="2016-10" db="EMBL/GenBank/DDBJ databases">
        <authorList>
            <person name="Cai Z."/>
        </authorList>
    </citation>
    <scope>NUCLEOTIDE SEQUENCE [LARGE SCALE GENOMIC DNA]</scope>
</reference>
<protein>
    <submittedName>
        <fullName evidence="5">Uncharacterized protein</fullName>
    </submittedName>
</protein>
<comment type="similarity">
    <text evidence="1">Belongs to the RelA/SpoT family.</text>
</comment>
<dbReference type="PANTHER" id="PTHR21262:SF31">
    <property type="entry name" value="GTP PYROPHOSPHOKINASE"/>
    <property type="match status" value="1"/>
</dbReference>
<evidence type="ECO:0000259" key="4">
    <source>
        <dbReference type="SMART" id="SM00954"/>
    </source>
</evidence>
<evidence type="ECO:0000313" key="7">
    <source>
        <dbReference type="Proteomes" id="UP000256970"/>
    </source>
</evidence>
<feature type="domain" description="RelA/SpoT" evidence="4">
    <location>
        <begin position="490"/>
        <end position="592"/>
    </location>
</feature>
<dbReference type="SUPFAM" id="SSF81301">
    <property type="entry name" value="Nucleotidyltransferase"/>
    <property type="match status" value="1"/>
</dbReference>
<feature type="compositionally biased region" description="Low complexity" evidence="2">
    <location>
        <begin position="59"/>
        <end position="73"/>
    </location>
</feature>
<gene>
    <name evidence="5" type="ORF">BQ4739_LOCUS11573</name>
    <name evidence="6" type="ORF">BQ4739_LOCUS13720</name>
</gene>
<dbReference type="GO" id="GO:0015969">
    <property type="term" value="P:guanosine tetraphosphate metabolic process"/>
    <property type="evidence" value="ECO:0007669"/>
    <property type="project" value="InterPro"/>
</dbReference>
<dbReference type="AlphaFoldDB" id="A0A383W319"/>